<sequence>MQDCPLSSRLFTQFHRDCGIVEVNEFDWLGGCANECAGISSEPGEESEAVGVPASHHLDMAVSLLL</sequence>
<evidence type="ECO:0000313" key="2">
    <source>
        <dbReference type="Proteomes" id="UP001497482"/>
    </source>
</evidence>
<dbReference type="EMBL" id="OZ035826">
    <property type="protein sequence ID" value="CAL1603867.1"/>
    <property type="molecule type" value="Genomic_DNA"/>
</dbReference>
<proteinExistence type="predicted"/>
<dbReference type="AlphaFoldDB" id="A0AAV2LUS2"/>
<accession>A0AAV2LUS2</accession>
<evidence type="ECO:0000313" key="1">
    <source>
        <dbReference type="EMBL" id="CAL1603867.1"/>
    </source>
</evidence>
<protein>
    <submittedName>
        <fullName evidence="1">Uncharacterized protein</fullName>
    </submittedName>
</protein>
<dbReference type="Proteomes" id="UP001497482">
    <property type="component" value="Chromosome 4"/>
</dbReference>
<organism evidence="1 2">
    <name type="scientific">Knipowitschia caucasica</name>
    <name type="common">Caucasian dwarf goby</name>
    <name type="synonym">Pomatoschistus caucasicus</name>
    <dbReference type="NCBI Taxonomy" id="637954"/>
    <lineage>
        <taxon>Eukaryota</taxon>
        <taxon>Metazoa</taxon>
        <taxon>Chordata</taxon>
        <taxon>Craniata</taxon>
        <taxon>Vertebrata</taxon>
        <taxon>Euteleostomi</taxon>
        <taxon>Actinopterygii</taxon>
        <taxon>Neopterygii</taxon>
        <taxon>Teleostei</taxon>
        <taxon>Neoteleostei</taxon>
        <taxon>Acanthomorphata</taxon>
        <taxon>Gobiaria</taxon>
        <taxon>Gobiiformes</taxon>
        <taxon>Gobioidei</taxon>
        <taxon>Gobiidae</taxon>
        <taxon>Gobiinae</taxon>
        <taxon>Knipowitschia</taxon>
    </lineage>
</organism>
<gene>
    <name evidence="1" type="ORF">KC01_LOCUS31474</name>
</gene>
<keyword evidence="2" id="KW-1185">Reference proteome</keyword>
<name>A0AAV2LUS2_KNICA</name>
<reference evidence="1 2" key="1">
    <citation type="submission" date="2024-04" db="EMBL/GenBank/DDBJ databases">
        <authorList>
            <person name="Waldvogel A.-M."/>
            <person name="Schoenle A."/>
        </authorList>
    </citation>
    <scope>NUCLEOTIDE SEQUENCE [LARGE SCALE GENOMIC DNA]</scope>
</reference>